<evidence type="ECO:0000313" key="9">
    <source>
        <dbReference type="EMBL" id="KJK63554.1"/>
    </source>
</evidence>
<dbReference type="GO" id="GO:0016853">
    <property type="term" value="F:isomerase activity"/>
    <property type="evidence" value="ECO:0007669"/>
    <property type="project" value="UniProtKB-KW"/>
</dbReference>
<keyword evidence="3" id="KW-0804">Transcription</keyword>
<feature type="domain" description="Xylanolytic transcriptional activator regulatory" evidence="8">
    <location>
        <begin position="1297"/>
        <end position="1371"/>
    </location>
</feature>
<dbReference type="GO" id="GO:0006351">
    <property type="term" value="P:DNA-templated transcription"/>
    <property type="evidence" value="ECO:0007669"/>
    <property type="project" value="InterPro"/>
</dbReference>
<feature type="region of interest" description="Disordered" evidence="7">
    <location>
        <begin position="1589"/>
        <end position="1622"/>
    </location>
</feature>
<evidence type="ECO:0000256" key="1">
    <source>
        <dbReference type="ARBA" id="ARBA00007673"/>
    </source>
</evidence>
<dbReference type="GO" id="GO:0008270">
    <property type="term" value="F:zinc ion binding"/>
    <property type="evidence" value="ECO:0007669"/>
    <property type="project" value="InterPro"/>
</dbReference>
<dbReference type="PANTHER" id="PTHR43709:SF2">
    <property type="entry name" value="DUF453 DOMAIN PROTEIN (AFU_ORTHOLOGUE AFUA_6G00360)"/>
    <property type="match status" value="1"/>
</dbReference>
<comment type="caution">
    <text evidence="9">The sequence shown here is derived from an EMBL/GenBank/DDBJ whole genome shotgun (WGS) entry which is preliminary data.</text>
</comment>
<evidence type="ECO:0000313" key="10">
    <source>
        <dbReference type="Proteomes" id="UP000033540"/>
    </source>
</evidence>
<gene>
    <name evidence="9" type="ORF">P875_00065051</name>
</gene>
<evidence type="ECO:0000259" key="8">
    <source>
        <dbReference type="SMART" id="SM00906"/>
    </source>
</evidence>
<evidence type="ECO:0000256" key="2">
    <source>
        <dbReference type="ARBA" id="ARBA00023015"/>
    </source>
</evidence>
<proteinExistence type="inferred from homology"/>
<dbReference type="InterPro" id="IPR007400">
    <property type="entry name" value="PrpF-like"/>
</dbReference>
<sequence length="1717" mass="189682">MKKQRSLPAAYYRGGTSRAVFFRQDDLPRDRKSWDPIFLDVIGSPDPYGRQLDGLGGGISSLSKICIVGKSQHPEADVDYTFVSLGVKTPDVDYSSNCGNMISAVGPFAVDSKLVQVSSDTTDVSVRIHNTNTGKVIRATFPVVNGEAASSGTFAIDGVASTAARIKLDFLNPAGSRTGKLLPTGNVVDTFDGVAATCIDVANPCTFVQASDLGVDGNLTPDEIEMHPDLLARLDSIRRQAGVKMGLASTPETIPGSVPKICLVSTPPENGRAVQQKQTASDVDVLARSISVGQPHKAIPITVALALASAARVQGSTVADVASKQPVDQAGITIGHASGNLLVGADFDPNGALSAATVFRTARRLFEGRTECGEGAQHRKYAQLSGDSKGENMNSRRFNPWQLRLPAQFLGGIVVDSLGVLPPVSAVDGENKNVMVKRQHAGRDADFRCQSLREQLASLERRYEALAQQHEELLAQKDKDRLHDGANPRALDGLALANSSSHYHDTMGTSESVVPQSRDLQRNANCSYSGRILRPTFSKSTNIEGMNMSTLSCAWNLWGDDSVPTEQPISSSLLNDAAYVELVNIFFERRWPYLPVLHRPTFEAKYLTPFMTNLEVDPVSNFFVYMVLAIAATEKSWVEQENRFIHREFFGRAVQELHYIMRIDDFECAQCLLLLCMYGHNEPQAVNLWYTSGLALRLATGIDLHRRESLVGLDLFRTEMSKRVFWCAYVMDCSIAVNMGRPLGIQDTDISTPLPLQLSDDQLRDAVEPPDPESVTIPKVTDTSTFIHIIKLRRMNAEIYKAFHPAVRSSSARDEIDALRSYYYSELNMWLVTAPRYPHTHSTFQSLEWFHIAFNHAIMSLYRPSRTAPILSADDLRICTEAAIGLISSYSSLYARNKIKYTFVAIHSLFLAALTMLYALRASPALRQDLTKPVISTNISTFLTLFRGISNGRAVGEKCSSIIERLGTAILTLFDDTEQPISAVDDEFQSWFGLQTNIFSPRDRDAIFGDPVGMSSHLPDVRVDLPWTDLFIEGLDMGALLGIRAYMPSYLNFLESENQRLKEQSASSANATEADHDAEPEPVPAADAPDESNTSVRNPLIGDRAWFHRYDPSAPPLFVGEAACTAFATRFRRFLTGNNALPHIPRTQYVKEEQIAEANATNVQWPSFQQARLLVKIALRQVGSIYHLVLRKSTLEKLEEIYRTGDFDCTVNQCKFFALFAFGEAYSMRAEPLSGSRVPGTSYFARALSLGQVLPERTSITHLETLLLLVSVLSLQTVNQLRNQSLFSYYLNRRHSALVLIGTALRLGLSIGLNHNIPESQLIDPVERQHRIRIWWTIYIFDRMWGSKMGHPSQIPDDDIHLDMPSNISPAKLHEEQFTDTEYLTANVKLARIVGETIAKLYSRRKYSETFLQRVQKLLKALKNWVETLPEHLRLNDDDPGTYMKHISSLHLSFNQCVILTTRPTLLHLLMKLNETNSPNPNHESISQPVLTLGEACIHAARHSHSLILTKWINGSLPVFGYFHAHYLFSSALVLAMSSFLPIGSPSDLGAFESGLEVLRSMSENGNLAASEFYHNLEQVKQCLDLRKSKEPKSNSTTGQPNTTASGSGPTIPPSTLHPTASAVTPATTVPVPSLLTTAEADLISNNPGYGPAQSSNTTIPPGNFTFPTTAGGITTAMAFLEPTMQDFLAQSDFDLGLLHPVDTFMNDENLYTCHGL</sequence>
<keyword evidence="5" id="KW-0539">Nucleus</keyword>
<feature type="domain" description="Xylanolytic transcriptional activator regulatory" evidence="8">
    <location>
        <begin position="688"/>
        <end position="761"/>
    </location>
</feature>
<dbReference type="Pfam" id="PF04303">
    <property type="entry name" value="PrpF"/>
    <property type="match status" value="1"/>
</dbReference>
<evidence type="ECO:0000256" key="3">
    <source>
        <dbReference type="ARBA" id="ARBA00023163"/>
    </source>
</evidence>
<name>A0A0F0I732_ASPPU</name>
<feature type="region of interest" description="Disordered" evidence="7">
    <location>
        <begin position="1062"/>
        <end position="1096"/>
    </location>
</feature>
<reference evidence="9 10" key="1">
    <citation type="submission" date="2015-02" db="EMBL/GenBank/DDBJ databases">
        <title>Draft genome sequence of Aspergillus parasiticus SU-1.</title>
        <authorList>
            <person name="Yu J."/>
            <person name="Fedorova N."/>
            <person name="Yin Y."/>
            <person name="Losada L."/>
            <person name="Zafar N."/>
            <person name="Taujale R."/>
            <person name="Ehrlich K.C."/>
            <person name="Bhatnagar D."/>
            <person name="Cleveland T.E."/>
            <person name="Bennett J.W."/>
            <person name="Nierman W.C."/>
        </authorList>
    </citation>
    <scope>NUCLEOTIDE SEQUENCE [LARGE SCALE GENOMIC DNA]</scope>
    <source>
        <strain evidence="10">ATCC 56775 / NRRL 5862 / SRRC 143 / SU-1</strain>
    </source>
</reference>
<dbReference type="EMBL" id="JZEE01000553">
    <property type="protein sequence ID" value="KJK63554.1"/>
    <property type="molecule type" value="Genomic_DNA"/>
</dbReference>
<keyword evidence="2" id="KW-0805">Transcription regulation</keyword>
<keyword evidence="6" id="KW-0175">Coiled coil</keyword>
<dbReference type="PANTHER" id="PTHR43709">
    <property type="entry name" value="ACONITATE ISOMERASE-RELATED"/>
    <property type="match status" value="1"/>
</dbReference>
<protein>
    <submittedName>
        <fullName evidence="9">PrpF protein</fullName>
    </submittedName>
</protein>
<dbReference type="OrthoDB" id="189997at2759"/>
<dbReference type="CDD" id="cd12148">
    <property type="entry name" value="fungal_TF_MHR"/>
    <property type="match status" value="2"/>
</dbReference>
<feature type="coiled-coil region" evidence="6">
    <location>
        <begin position="449"/>
        <end position="476"/>
    </location>
</feature>
<evidence type="ECO:0000256" key="4">
    <source>
        <dbReference type="ARBA" id="ARBA00023235"/>
    </source>
</evidence>
<comment type="similarity">
    <text evidence="1">Belongs to the PrpF family.</text>
</comment>
<evidence type="ECO:0000256" key="5">
    <source>
        <dbReference type="ARBA" id="ARBA00023242"/>
    </source>
</evidence>
<dbReference type="SUPFAM" id="SSF54506">
    <property type="entry name" value="Diaminopimelate epimerase-like"/>
    <property type="match status" value="2"/>
</dbReference>
<evidence type="ECO:0000256" key="6">
    <source>
        <dbReference type="SAM" id="Coils"/>
    </source>
</evidence>
<dbReference type="Gene3D" id="3.10.310.10">
    <property type="entry name" value="Diaminopimelate Epimerase, Chain A, domain 1"/>
    <property type="match status" value="2"/>
</dbReference>
<accession>A0A0F0I732</accession>
<dbReference type="InterPro" id="IPR007219">
    <property type="entry name" value="XnlR_reg_dom"/>
</dbReference>
<dbReference type="Proteomes" id="UP000033540">
    <property type="component" value="Unassembled WGS sequence"/>
</dbReference>
<feature type="compositionally biased region" description="Polar residues" evidence="7">
    <location>
        <begin position="1594"/>
        <end position="1609"/>
    </location>
</feature>
<dbReference type="Pfam" id="PF04082">
    <property type="entry name" value="Fungal_trans"/>
    <property type="match status" value="2"/>
</dbReference>
<evidence type="ECO:0000256" key="7">
    <source>
        <dbReference type="SAM" id="MobiDB-lite"/>
    </source>
</evidence>
<keyword evidence="4" id="KW-0413">Isomerase</keyword>
<dbReference type="SMART" id="SM00906">
    <property type="entry name" value="Fungal_trans"/>
    <property type="match status" value="2"/>
</dbReference>
<dbReference type="GO" id="GO:0003677">
    <property type="term" value="F:DNA binding"/>
    <property type="evidence" value="ECO:0007669"/>
    <property type="project" value="InterPro"/>
</dbReference>
<organism evidence="9 10">
    <name type="scientific">Aspergillus parasiticus (strain ATCC 56775 / NRRL 5862 / SRRC 143 / SU-1)</name>
    <dbReference type="NCBI Taxonomy" id="1403190"/>
    <lineage>
        <taxon>Eukaryota</taxon>
        <taxon>Fungi</taxon>
        <taxon>Dikarya</taxon>
        <taxon>Ascomycota</taxon>
        <taxon>Pezizomycotina</taxon>
        <taxon>Eurotiomycetes</taxon>
        <taxon>Eurotiomycetidae</taxon>
        <taxon>Eurotiales</taxon>
        <taxon>Aspergillaceae</taxon>
        <taxon>Aspergillus</taxon>
        <taxon>Aspergillus subgen. Circumdati</taxon>
    </lineage>
</organism>